<dbReference type="EMBL" id="LACC01000008">
    <property type="protein sequence ID" value="KJZ49412.1"/>
    <property type="molecule type" value="Genomic_DNA"/>
</dbReference>
<dbReference type="GO" id="GO:0016853">
    <property type="term" value="F:isomerase activity"/>
    <property type="evidence" value="ECO:0007669"/>
    <property type="project" value="UniProtKB-KW"/>
</dbReference>
<dbReference type="Proteomes" id="UP000033588">
    <property type="component" value="Unassembled WGS sequence"/>
</dbReference>
<feature type="domain" description="SnoaL-like" evidence="1">
    <location>
        <begin position="12"/>
        <end position="112"/>
    </location>
</feature>
<protein>
    <submittedName>
        <fullName evidence="2">Steroid delta-isomerase</fullName>
    </submittedName>
</protein>
<dbReference type="Gene3D" id="3.10.450.50">
    <property type="match status" value="1"/>
</dbReference>
<gene>
    <name evidence="2" type="ORF">VC35_05295</name>
</gene>
<accession>A0A0F4U103</accession>
<evidence type="ECO:0000313" key="2">
    <source>
        <dbReference type="EMBL" id="KJZ49412.1"/>
    </source>
</evidence>
<organism evidence="2 3">
    <name type="scientific">Pseudomonas fluorescens</name>
    <dbReference type="NCBI Taxonomy" id="294"/>
    <lineage>
        <taxon>Bacteria</taxon>
        <taxon>Pseudomonadati</taxon>
        <taxon>Pseudomonadota</taxon>
        <taxon>Gammaproteobacteria</taxon>
        <taxon>Pseudomonadales</taxon>
        <taxon>Pseudomonadaceae</taxon>
        <taxon>Pseudomonas</taxon>
    </lineage>
</organism>
<dbReference type="InterPro" id="IPR037401">
    <property type="entry name" value="SnoaL-like"/>
</dbReference>
<keyword evidence="2" id="KW-0413">Isomerase</keyword>
<reference evidence="2 3" key="1">
    <citation type="submission" date="2015-03" db="EMBL/GenBank/DDBJ databases">
        <title>Comparative genomics of Pseudomonas insights into diversity of traits involved in vanlence and defense.</title>
        <authorList>
            <person name="Qin Y."/>
        </authorList>
    </citation>
    <scope>NUCLEOTIDE SEQUENCE [LARGE SCALE GENOMIC DNA]</scope>
    <source>
        <strain evidence="2 3">C8</strain>
    </source>
</reference>
<dbReference type="Pfam" id="PF12680">
    <property type="entry name" value="SnoaL_2"/>
    <property type="match status" value="1"/>
</dbReference>
<comment type="caution">
    <text evidence="2">The sequence shown here is derived from an EMBL/GenBank/DDBJ whole genome shotgun (WGS) entry which is preliminary data.</text>
</comment>
<dbReference type="PATRIC" id="fig|294.132.peg.5632"/>
<name>A0A0F4U103_PSEFL</name>
<dbReference type="OrthoDB" id="459617at2"/>
<dbReference type="InterPro" id="IPR032710">
    <property type="entry name" value="NTF2-like_dom_sf"/>
</dbReference>
<evidence type="ECO:0000259" key="1">
    <source>
        <dbReference type="Pfam" id="PF12680"/>
    </source>
</evidence>
<dbReference type="AlphaFoldDB" id="A0A0F4U103"/>
<proteinExistence type="predicted"/>
<sequence length="133" mass="14446">MPTEIQMKSALQAYIDAFNRNDLEAITALYHDDATVEDPYGSSPREGKTQIVEFYRSAMANGATLQLCAPVRASHGDAGAMAFDAVVKLPQGEARVRVIDVMTFDEAGLITSMRAYFGPGDIEIKAPSDSRND</sequence>
<dbReference type="SUPFAM" id="SSF54427">
    <property type="entry name" value="NTF2-like"/>
    <property type="match status" value="1"/>
</dbReference>
<evidence type="ECO:0000313" key="3">
    <source>
        <dbReference type="Proteomes" id="UP000033588"/>
    </source>
</evidence>